<feature type="region of interest" description="Disordered" evidence="11">
    <location>
        <begin position="632"/>
        <end position="656"/>
    </location>
</feature>
<dbReference type="PRINTS" id="PR00463">
    <property type="entry name" value="EP450I"/>
</dbReference>
<keyword evidence="5 9" id="KW-0479">Metal-binding</keyword>
<dbReference type="GO" id="GO:0016705">
    <property type="term" value="F:oxidoreductase activity, acting on paired donors, with incorporation or reduction of molecular oxygen"/>
    <property type="evidence" value="ECO:0007669"/>
    <property type="project" value="InterPro"/>
</dbReference>
<accession>A0A9W8JW38</accession>
<keyword evidence="7 9" id="KW-0408">Iron</keyword>
<keyword evidence="4 9" id="KW-0349">Heme</keyword>
<dbReference type="InterPro" id="IPR050364">
    <property type="entry name" value="Cytochrome_P450_fung"/>
</dbReference>
<evidence type="ECO:0000256" key="3">
    <source>
        <dbReference type="ARBA" id="ARBA00010617"/>
    </source>
</evidence>
<keyword evidence="14" id="KW-1185">Reference proteome</keyword>
<comment type="similarity">
    <text evidence="3 10">Belongs to the cytochrome P450 family.</text>
</comment>
<dbReference type="PROSITE" id="PS00086">
    <property type="entry name" value="CYTOCHROME_P450"/>
    <property type="match status" value="1"/>
</dbReference>
<protein>
    <recommendedName>
        <fullName evidence="15">Cytochrome P450</fullName>
    </recommendedName>
</protein>
<evidence type="ECO:0000256" key="10">
    <source>
        <dbReference type="RuleBase" id="RU000461"/>
    </source>
</evidence>
<evidence type="ECO:0000313" key="14">
    <source>
        <dbReference type="Proteomes" id="UP001148786"/>
    </source>
</evidence>
<keyword evidence="12" id="KW-0812">Transmembrane</keyword>
<evidence type="ECO:0000256" key="1">
    <source>
        <dbReference type="ARBA" id="ARBA00001971"/>
    </source>
</evidence>
<evidence type="ECO:0000256" key="4">
    <source>
        <dbReference type="ARBA" id="ARBA00022617"/>
    </source>
</evidence>
<dbReference type="SUPFAM" id="SSF48264">
    <property type="entry name" value="Cytochrome P450"/>
    <property type="match status" value="1"/>
</dbReference>
<keyword evidence="6 10" id="KW-0560">Oxidoreductase</keyword>
<reference evidence="13" key="1">
    <citation type="submission" date="2022-07" db="EMBL/GenBank/DDBJ databases">
        <title>Genome Sequence of Agrocybe chaxingu.</title>
        <authorList>
            <person name="Buettner E."/>
        </authorList>
    </citation>
    <scope>NUCLEOTIDE SEQUENCE</scope>
    <source>
        <strain evidence="13">MP-N11</strain>
    </source>
</reference>
<keyword evidence="12" id="KW-0472">Membrane</keyword>
<evidence type="ECO:0000313" key="13">
    <source>
        <dbReference type="EMBL" id="KAJ3504204.1"/>
    </source>
</evidence>
<feature type="compositionally biased region" description="Basic and acidic residues" evidence="11">
    <location>
        <begin position="644"/>
        <end position="656"/>
    </location>
</feature>
<keyword evidence="12" id="KW-1133">Transmembrane helix</keyword>
<dbReference type="GO" id="GO:0004497">
    <property type="term" value="F:monooxygenase activity"/>
    <property type="evidence" value="ECO:0007669"/>
    <property type="project" value="UniProtKB-KW"/>
</dbReference>
<evidence type="ECO:0008006" key="15">
    <source>
        <dbReference type="Google" id="ProtNLM"/>
    </source>
</evidence>
<dbReference type="InterPro" id="IPR002401">
    <property type="entry name" value="Cyt_P450_E_grp-I"/>
</dbReference>
<evidence type="ECO:0000256" key="2">
    <source>
        <dbReference type="ARBA" id="ARBA00005179"/>
    </source>
</evidence>
<dbReference type="InterPro" id="IPR001128">
    <property type="entry name" value="Cyt_P450"/>
</dbReference>
<feature type="transmembrane region" description="Helical" evidence="12">
    <location>
        <begin position="559"/>
        <end position="580"/>
    </location>
</feature>
<dbReference type="AlphaFoldDB" id="A0A9W8JW38"/>
<evidence type="ECO:0000256" key="7">
    <source>
        <dbReference type="ARBA" id="ARBA00023004"/>
    </source>
</evidence>
<dbReference type="Proteomes" id="UP001148786">
    <property type="component" value="Unassembled WGS sequence"/>
</dbReference>
<feature type="binding site" description="axial binding residue" evidence="9">
    <location>
        <position position="436"/>
    </location>
    <ligand>
        <name>heme</name>
        <dbReference type="ChEBI" id="CHEBI:30413"/>
    </ligand>
    <ligandPart>
        <name>Fe</name>
        <dbReference type="ChEBI" id="CHEBI:18248"/>
    </ligandPart>
</feature>
<keyword evidence="8 10" id="KW-0503">Monooxygenase</keyword>
<comment type="pathway">
    <text evidence="2">Secondary metabolite biosynthesis.</text>
</comment>
<evidence type="ECO:0000256" key="6">
    <source>
        <dbReference type="ARBA" id="ARBA00023002"/>
    </source>
</evidence>
<evidence type="ECO:0000256" key="9">
    <source>
        <dbReference type="PIRSR" id="PIRSR602401-1"/>
    </source>
</evidence>
<name>A0A9W8JW38_9AGAR</name>
<gene>
    <name evidence="13" type="ORF">NLJ89_g8056</name>
</gene>
<evidence type="ECO:0000256" key="8">
    <source>
        <dbReference type="ARBA" id="ARBA00023033"/>
    </source>
</evidence>
<dbReference type="InterPro" id="IPR017972">
    <property type="entry name" value="Cyt_P450_CS"/>
</dbReference>
<dbReference type="PANTHER" id="PTHR46300:SF7">
    <property type="entry name" value="P450, PUTATIVE (EUROFUNG)-RELATED"/>
    <property type="match status" value="1"/>
</dbReference>
<dbReference type="Gene3D" id="1.10.630.10">
    <property type="entry name" value="Cytochrome P450"/>
    <property type="match status" value="1"/>
</dbReference>
<dbReference type="PANTHER" id="PTHR46300">
    <property type="entry name" value="P450, PUTATIVE (EUROFUNG)-RELATED-RELATED"/>
    <property type="match status" value="1"/>
</dbReference>
<comment type="caution">
    <text evidence="13">The sequence shown here is derived from an EMBL/GenBank/DDBJ whole genome shotgun (WGS) entry which is preliminary data.</text>
</comment>
<sequence length="656" mass="74023">MLFSSLIIFGAACLVILFISQITRRRARLPPGPRGWPIMGNLHELLCKHPWKEYARWAKEYNSDIVSLHIPGVTFVILNSEEIVQDLFVKHAPIYSDRPHVKLFDMLNLTPRIFPFQNHNERWRNARKTFTLHVARENSSNTRLHQLTASRRLILRLIGTRDPGYDVRLAAGDYILSAMYGIPPHEQEEFVARANETVSLALELSFKGFLITIFPFLAHLPSWCPGSGLAEKMNRLVKHLDAMMRVPFQAVQADMATGRLKPSVTSRYLSSLEDYANTPLEELDYMADVFGIAYSAGADTVGALSNSFVLAMLLYPEVQQKAHAALDAVLRGRFPDFSDYEKIPYIDAIVQEVLRWNPVAPLGLLHASKEEDCYKDYVIPKGAICIANVWAMLHNEERYGPSVDEFRPERFLNTDEALDLSRANSDGAFGFGRRKCPGASIAKEYLWILFATILSAYDIVDGTDKDGLALDCSKIEYASALISVPPEFNCRFRLRSGVTKAMIIEALSEFIAIHIWAHSCRMHEHSGIPLVDLRFEQCGEDRECGQGPDSQLGFNRLRASIAILAAIQTVFLLLMCISFLHQMWKRHYEGGSGYTGLPIRMPRIRVMLNDTAYIDVPRSSFFRKPGKASNLRVHEEGAEGSADDVEKLLNSREPAD</sequence>
<dbReference type="OrthoDB" id="1055148at2759"/>
<evidence type="ECO:0000256" key="12">
    <source>
        <dbReference type="SAM" id="Phobius"/>
    </source>
</evidence>
<evidence type="ECO:0000256" key="11">
    <source>
        <dbReference type="SAM" id="MobiDB-lite"/>
    </source>
</evidence>
<dbReference type="EMBL" id="JANKHO010001041">
    <property type="protein sequence ID" value="KAJ3504204.1"/>
    <property type="molecule type" value="Genomic_DNA"/>
</dbReference>
<dbReference type="Pfam" id="PF00067">
    <property type="entry name" value="p450"/>
    <property type="match status" value="1"/>
</dbReference>
<organism evidence="13 14">
    <name type="scientific">Agrocybe chaxingu</name>
    <dbReference type="NCBI Taxonomy" id="84603"/>
    <lineage>
        <taxon>Eukaryota</taxon>
        <taxon>Fungi</taxon>
        <taxon>Dikarya</taxon>
        <taxon>Basidiomycota</taxon>
        <taxon>Agaricomycotina</taxon>
        <taxon>Agaricomycetes</taxon>
        <taxon>Agaricomycetidae</taxon>
        <taxon>Agaricales</taxon>
        <taxon>Agaricineae</taxon>
        <taxon>Strophariaceae</taxon>
        <taxon>Agrocybe</taxon>
    </lineage>
</organism>
<proteinExistence type="inferred from homology"/>
<dbReference type="GO" id="GO:0005506">
    <property type="term" value="F:iron ion binding"/>
    <property type="evidence" value="ECO:0007669"/>
    <property type="project" value="InterPro"/>
</dbReference>
<comment type="cofactor">
    <cofactor evidence="1 9">
        <name>heme</name>
        <dbReference type="ChEBI" id="CHEBI:30413"/>
    </cofactor>
</comment>
<dbReference type="GO" id="GO:0020037">
    <property type="term" value="F:heme binding"/>
    <property type="evidence" value="ECO:0007669"/>
    <property type="project" value="InterPro"/>
</dbReference>
<evidence type="ECO:0000256" key="5">
    <source>
        <dbReference type="ARBA" id="ARBA00022723"/>
    </source>
</evidence>
<dbReference type="InterPro" id="IPR036396">
    <property type="entry name" value="Cyt_P450_sf"/>
</dbReference>